<dbReference type="Gene3D" id="3.55.40.10">
    <property type="entry name" value="minor pseudopilin epsh domain"/>
    <property type="match status" value="1"/>
</dbReference>
<evidence type="ECO:0000256" key="8">
    <source>
        <dbReference type="ARBA" id="ARBA00023136"/>
    </source>
</evidence>
<reference evidence="14 15" key="1">
    <citation type="submission" date="2019-12" db="EMBL/GenBank/DDBJ databases">
        <title>The complete genome of the thermophilic, anoxygenic phototrophic gammaproteobacterium Thermochromatium tepidum.</title>
        <authorList>
            <person name="Sattley W.M."/>
            <person name="Swingley W.D."/>
            <person name="Burchell B.M."/>
            <person name="Gurbani S.A."/>
            <person name="Kujawa C.M."/>
            <person name="Nuccio D.A."/>
            <person name="Schladweiler J."/>
            <person name="Shaffer K.N."/>
            <person name="Stokes L.M."/>
            <person name="Touchman J.W."/>
            <person name="Blankenship R.E."/>
            <person name="Madigan M.T."/>
        </authorList>
    </citation>
    <scope>NUCLEOTIDE SEQUENCE [LARGE SCALE GENOMIC DNA]</scope>
    <source>
        <strain evidence="14 15">ATCC 43061</strain>
    </source>
</reference>
<evidence type="ECO:0000313" key="14">
    <source>
        <dbReference type="EMBL" id="QGU33990.1"/>
    </source>
</evidence>
<accession>A0A6I6EI83</accession>
<dbReference type="EMBL" id="CP039268">
    <property type="protein sequence ID" value="QGU33990.1"/>
    <property type="molecule type" value="Genomic_DNA"/>
</dbReference>
<gene>
    <name evidence="14" type="ORF">E6P07_07500</name>
</gene>
<keyword evidence="8 12" id="KW-0472">Membrane</keyword>
<keyword evidence="6 12" id="KW-0812">Transmembrane</keyword>
<organism evidence="14 15">
    <name type="scientific">Thermochromatium tepidum ATCC 43061</name>
    <dbReference type="NCBI Taxonomy" id="316276"/>
    <lineage>
        <taxon>Bacteria</taxon>
        <taxon>Pseudomonadati</taxon>
        <taxon>Pseudomonadota</taxon>
        <taxon>Gammaproteobacteria</taxon>
        <taxon>Chromatiales</taxon>
        <taxon>Chromatiaceae</taxon>
        <taxon>Thermochromatium</taxon>
    </lineage>
</organism>
<feature type="region of interest" description="Disordered" evidence="11">
    <location>
        <begin position="171"/>
        <end position="192"/>
    </location>
</feature>
<comment type="subcellular location">
    <subcellularLocation>
        <location evidence="1">Cell inner membrane</location>
        <topology evidence="1">Single-pass membrane protein</topology>
    </subcellularLocation>
</comment>
<dbReference type="InterPro" id="IPR022346">
    <property type="entry name" value="T2SS_GspH"/>
</dbReference>
<proteinExistence type="inferred from homology"/>
<dbReference type="Pfam" id="PF07963">
    <property type="entry name" value="N_methyl"/>
    <property type="match status" value="1"/>
</dbReference>
<sequence>MRSSTRGFGLVELMVTLSVVVILMAVAVPSFRDTFIRNRLTSQVNTFMAALTYARAEAIRRGQSVTLCKSSDGQSCTSSGKNWEIGWIAFVDRDSNGTRATGSTSTETLLRAWPALPTGYTLRPNQNFDNFLRYTPRGEANNLGTFALCHDNQRVGAKAIVITLLRPRLGHDSNNNRIPENDSGDIASCFTS</sequence>
<evidence type="ECO:0000256" key="1">
    <source>
        <dbReference type="ARBA" id="ARBA00004377"/>
    </source>
</evidence>
<evidence type="ECO:0000256" key="11">
    <source>
        <dbReference type="SAM" id="MobiDB-lite"/>
    </source>
</evidence>
<dbReference type="GO" id="GO:0005886">
    <property type="term" value="C:plasma membrane"/>
    <property type="evidence" value="ECO:0007669"/>
    <property type="project" value="UniProtKB-SubCell"/>
</dbReference>
<evidence type="ECO:0000256" key="2">
    <source>
        <dbReference type="ARBA" id="ARBA00021549"/>
    </source>
</evidence>
<dbReference type="Pfam" id="PF12019">
    <property type="entry name" value="GspH"/>
    <property type="match status" value="1"/>
</dbReference>
<dbReference type="NCBIfam" id="TIGR02532">
    <property type="entry name" value="IV_pilin_GFxxxE"/>
    <property type="match status" value="1"/>
</dbReference>
<evidence type="ECO:0000256" key="9">
    <source>
        <dbReference type="ARBA" id="ARBA00025772"/>
    </source>
</evidence>
<dbReference type="GO" id="GO:0015628">
    <property type="term" value="P:protein secretion by the type II secretion system"/>
    <property type="evidence" value="ECO:0007669"/>
    <property type="project" value="InterPro"/>
</dbReference>
<protein>
    <recommendedName>
        <fullName evidence="2">Type II secretion system protein H</fullName>
    </recommendedName>
    <alternativeName>
        <fullName evidence="10">General secretion pathway protein H</fullName>
    </alternativeName>
</protein>
<evidence type="ECO:0000256" key="6">
    <source>
        <dbReference type="ARBA" id="ARBA00022692"/>
    </source>
</evidence>
<evidence type="ECO:0000256" key="5">
    <source>
        <dbReference type="ARBA" id="ARBA00022519"/>
    </source>
</evidence>
<keyword evidence="15" id="KW-1185">Reference proteome</keyword>
<dbReference type="GO" id="GO:0015627">
    <property type="term" value="C:type II protein secretion system complex"/>
    <property type="evidence" value="ECO:0007669"/>
    <property type="project" value="InterPro"/>
</dbReference>
<evidence type="ECO:0000256" key="7">
    <source>
        <dbReference type="ARBA" id="ARBA00022989"/>
    </source>
</evidence>
<evidence type="ECO:0000256" key="3">
    <source>
        <dbReference type="ARBA" id="ARBA00022475"/>
    </source>
</evidence>
<dbReference type="InterPro" id="IPR012902">
    <property type="entry name" value="N_methyl_site"/>
</dbReference>
<dbReference type="KEGG" id="ttp:E6P07_07500"/>
<evidence type="ECO:0000256" key="4">
    <source>
        <dbReference type="ARBA" id="ARBA00022481"/>
    </source>
</evidence>
<keyword evidence="7 12" id="KW-1133">Transmembrane helix</keyword>
<evidence type="ECO:0000259" key="13">
    <source>
        <dbReference type="Pfam" id="PF12019"/>
    </source>
</evidence>
<name>A0A6I6EI83_THETI</name>
<evidence type="ECO:0000256" key="12">
    <source>
        <dbReference type="SAM" id="Phobius"/>
    </source>
</evidence>
<evidence type="ECO:0000256" key="10">
    <source>
        <dbReference type="ARBA" id="ARBA00030775"/>
    </source>
</evidence>
<keyword evidence="4" id="KW-0488">Methylation</keyword>
<dbReference type="Proteomes" id="UP000426424">
    <property type="component" value="Chromosome"/>
</dbReference>
<keyword evidence="5" id="KW-0997">Cell inner membrane</keyword>
<dbReference type="RefSeq" id="WP_153976174.1">
    <property type="nucleotide sequence ID" value="NZ_CP039268.1"/>
</dbReference>
<dbReference type="SUPFAM" id="SSF54523">
    <property type="entry name" value="Pili subunits"/>
    <property type="match status" value="1"/>
</dbReference>
<feature type="transmembrane region" description="Helical" evidence="12">
    <location>
        <begin position="7"/>
        <end position="28"/>
    </location>
</feature>
<feature type="domain" description="General secretion pathway GspH" evidence="13">
    <location>
        <begin position="43"/>
        <end position="155"/>
    </location>
</feature>
<dbReference type="InterPro" id="IPR045584">
    <property type="entry name" value="Pilin-like"/>
</dbReference>
<evidence type="ECO:0000313" key="15">
    <source>
        <dbReference type="Proteomes" id="UP000426424"/>
    </source>
</evidence>
<comment type="similarity">
    <text evidence="9">Belongs to the GSP H family.</text>
</comment>
<keyword evidence="3" id="KW-1003">Cell membrane</keyword>
<dbReference type="OrthoDB" id="2313614at2"/>
<dbReference type="AlphaFoldDB" id="A0A6I6EI83"/>